<comment type="caution">
    <text evidence="1">The sequence shown here is derived from an EMBL/GenBank/DDBJ whole genome shotgun (WGS) entry which is preliminary data.</text>
</comment>
<accession>A0A3M7QJT1</accession>
<reference evidence="1 2" key="1">
    <citation type="journal article" date="2018" name="Sci. Rep.">
        <title>Genomic signatures of local adaptation to the degree of environmental predictability in rotifers.</title>
        <authorList>
            <person name="Franch-Gras L."/>
            <person name="Hahn C."/>
            <person name="Garcia-Roger E.M."/>
            <person name="Carmona M.J."/>
            <person name="Serra M."/>
            <person name="Gomez A."/>
        </authorList>
    </citation>
    <scope>NUCLEOTIDE SEQUENCE [LARGE SCALE GENOMIC DNA]</scope>
    <source>
        <strain evidence="1">HYR1</strain>
    </source>
</reference>
<name>A0A3M7QJT1_BRAPC</name>
<dbReference type="Proteomes" id="UP000276133">
    <property type="component" value="Unassembled WGS sequence"/>
</dbReference>
<evidence type="ECO:0000313" key="1">
    <source>
        <dbReference type="EMBL" id="RNA11610.1"/>
    </source>
</evidence>
<proteinExistence type="predicted"/>
<protein>
    <recommendedName>
        <fullName evidence="3">RNA-directed DNA polymerase from mobile element jockey-like</fullName>
    </recommendedName>
</protein>
<keyword evidence="2" id="KW-1185">Reference proteome</keyword>
<gene>
    <name evidence="1" type="ORF">BpHYR1_010581</name>
</gene>
<evidence type="ECO:0000313" key="2">
    <source>
        <dbReference type="Proteomes" id="UP000276133"/>
    </source>
</evidence>
<sequence length="216" mass="25360">MQYSKHLFLIFSNNFYFKPRFFCTSFLMGFRFNEQDNFRPTCSSYRGSTLFIRLVYNYAFTKKFGRGRSKIRPAIKTAMDRQFGPTGSQNRRVGNEDILVVKEICLLGFIIDQSLNFTKFVSNLSIQRIFYLVTSTFILPYFDYCSTLLCYFSKEAINKLAKRTTITLLNNWPNQKSGEITFEHFYSTLINCFVIKRSMLKFSTVNQSHEAWALAC</sequence>
<organism evidence="1 2">
    <name type="scientific">Brachionus plicatilis</name>
    <name type="common">Marine rotifer</name>
    <name type="synonym">Brachionus muelleri</name>
    <dbReference type="NCBI Taxonomy" id="10195"/>
    <lineage>
        <taxon>Eukaryota</taxon>
        <taxon>Metazoa</taxon>
        <taxon>Spiralia</taxon>
        <taxon>Gnathifera</taxon>
        <taxon>Rotifera</taxon>
        <taxon>Eurotatoria</taxon>
        <taxon>Monogononta</taxon>
        <taxon>Pseudotrocha</taxon>
        <taxon>Ploima</taxon>
        <taxon>Brachionidae</taxon>
        <taxon>Brachionus</taxon>
    </lineage>
</organism>
<evidence type="ECO:0008006" key="3">
    <source>
        <dbReference type="Google" id="ProtNLM"/>
    </source>
</evidence>
<dbReference type="EMBL" id="REGN01005909">
    <property type="protein sequence ID" value="RNA11610.1"/>
    <property type="molecule type" value="Genomic_DNA"/>
</dbReference>
<dbReference type="AlphaFoldDB" id="A0A3M7QJT1"/>